<dbReference type="AlphaFoldDB" id="K9UL88"/>
<evidence type="ECO:0000313" key="3">
    <source>
        <dbReference type="Proteomes" id="UP000010366"/>
    </source>
</evidence>
<sequence>MADYRQAAILAKKEGSPTALQMANAMLDPSSSNRQGGVRSDGFIRDSTSPNRRSSISARRLLQTLNADRAEFYARMAKEVLIIPMLALSHRKRFDSLKQGILAQFTIELTKALSMRRYPLGSNAKRATKAVAQSLRILLKCVCFLSPSLCQIGTLNILPLFAL</sequence>
<keyword evidence="3" id="KW-1185">Reference proteome</keyword>
<evidence type="ECO:0000313" key="2">
    <source>
        <dbReference type="EMBL" id="AFY95418.1"/>
    </source>
</evidence>
<dbReference type="HOGENOM" id="CLU_1624177_0_0_3"/>
<proteinExistence type="predicted"/>
<dbReference type="KEGG" id="cmp:Cha6605_4489"/>
<dbReference type="EMBL" id="CP003600">
    <property type="protein sequence ID" value="AFY95418.1"/>
    <property type="molecule type" value="Genomic_DNA"/>
</dbReference>
<organism evidence="2 3">
    <name type="scientific">Chamaesiphon minutus (strain ATCC 27169 / PCC 6605)</name>
    <dbReference type="NCBI Taxonomy" id="1173020"/>
    <lineage>
        <taxon>Bacteria</taxon>
        <taxon>Bacillati</taxon>
        <taxon>Cyanobacteriota</taxon>
        <taxon>Cyanophyceae</taxon>
        <taxon>Gomontiellales</taxon>
        <taxon>Chamaesiphonaceae</taxon>
        <taxon>Chamaesiphon</taxon>
    </lineage>
</organism>
<dbReference type="RefSeq" id="WP_015161521.1">
    <property type="nucleotide sequence ID" value="NC_019697.1"/>
</dbReference>
<protein>
    <submittedName>
        <fullName evidence="2">Uncharacterized protein</fullName>
    </submittedName>
</protein>
<dbReference type="STRING" id="1173020.Cha6605_4489"/>
<name>K9UL88_CHAP6</name>
<gene>
    <name evidence="2" type="ORF">Cha6605_4489</name>
</gene>
<dbReference type="Proteomes" id="UP000010366">
    <property type="component" value="Chromosome"/>
</dbReference>
<accession>K9UL88</accession>
<feature type="region of interest" description="Disordered" evidence="1">
    <location>
        <begin position="27"/>
        <end position="51"/>
    </location>
</feature>
<evidence type="ECO:0000256" key="1">
    <source>
        <dbReference type="SAM" id="MobiDB-lite"/>
    </source>
</evidence>
<reference evidence="2 3" key="1">
    <citation type="submission" date="2012-05" db="EMBL/GenBank/DDBJ databases">
        <title>Finished chromosome of genome of Chamaesiphon sp. PCC 6605.</title>
        <authorList>
            <consortium name="US DOE Joint Genome Institute"/>
            <person name="Gugger M."/>
            <person name="Coursin T."/>
            <person name="Rippka R."/>
            <person name="Tandeau De Marsac N."/>
            <person name="Huntemann M."/>
            <person name="Wei C.-L."/>
            <person name="Han J."/>
            <person name="Detter J.C."/>
            <person name="Han C."/>
            <person name="Tapia R."/>
            <person name="Chen A."/>
            <person name="Kyrpides N."/>
            <person name="Mavromatis K."/>
            <person name="Markowitz V."/>
            <person name="Szeto E."/>
            <person name="Ivanova N."/>
            <person name="Pagani I."/>
            <person name="Pati A."/>
            <person name="Goodwin L."/>
            <person name="Nordberg H.P."/>
            <person name="Cantor M.N."/>
            <person name="Hua S.X."/>
            <person name="Woyke T."/>
            <person name="Kerfeld C.A."/>
        </authorList>
    </citation>
    <scope>NUCLEOTIDE SEQUENCE [LARGE SCALE GENOMIC DNA]</scope>
    <source>
        <strain evidence="3">ATCC 27169 / PCC 6605</strain>
    </source>
</reference>